<comment type="similarity">
    <text evidence="4">Belongs to the CDIP1/LITAF family.</text>
</comment>
<accession>A0AAV1JU69</accession>
<dbReference type="InterPro" id="IPR006629">
    <property type="entry name" value="LITAF"/>
</dbReference>
<dbReference type="PROSITE" id="PS51837">
    <property type="entry name" value="LITAF"/>
    <property type="match status" value="2"/>
</dbReference>
<sequence length="280" mass="31003">MEKNTMEMSKTTYIPNIPTYSGGPSAPGFVEPQRPMGFEEPQRPPGFSEPRNPPGFNVSPHQPAYGNPPPYSETQPSQPPRPAPTVIPARTTVITTSPAIVMVNNLGPNPTSCFCSVCNKQVVTTVEKATTARTHLFAAFLCLFLCWCCVCVPYCVDSCKKTFHYCPQSGRCGGYNTNWFPPFLKFSVLFCFLPRFSIIFTMSGIVPVGPEPSRIVCPSCRATIVTRIDRKATTKTHLMALFLFLFLCWPCICVPYCVDSCQNADHYCPNCNAYLGTYQG</sequence>
<comment type="subcellular location">
    <subcellularLocation>
        <location evidence="2">Endosome membrane</location>
        <topology evidence="2">Peripheral membrane protein</topology>
    </subcellularLocation>
    <subcellularLocation>
        <location evidence="1">Late endosome membrane</location>
    </subcellularLocation>
    <subcellularLocation>
        <location evidence="3">Lysosome membrane</location>
        <topology evidence="3">Peripheral membrane protein</topology>
        <orientation evidence="3">Cytoplasmic side</orientation>
    </subcellularLocation>
</comment>
<feature type="transmembrane region" description="Helical" evidence="9">
    <location>
        <begin position="136"/>
        <end position="156"/>
    </location>
</feature>
<dbReference type="AlphaFoldDB" id="A0AAV1JU69"/>
<dbReference type="GO" id="GO:0031902">
    <property type="term" value="C:late endosome membrane"/>
    <property type="evidence" value="ECO:0007669"/>
    <property type="project" value="UniProtKB-SubCell"/>
</dbReference>
<reference evidence="11 12" key="1">
    <citation type="submission" date="2023-11" db="EMBL/GenBank/DDBJ databases">
        <authorList>
            <person name="Okamura Y."/>
        </authorList>
    </citation>
    <scope>NUCLEOTIDE SEQUENCE [LARGE SCALE GENOMIC DNA]</scope>
</reference>
<evidence type="ECO:0000256" key="9">
    <source>
        <dbReference type="SAM" id="Phobius"/>
    </source>
</evidence>
<dbReference type="PANTHER" id="PTHR23292">
    <property type="entry name" value="LIPOPOLYSACCHARIDE-INDUCED TUMOR NECROSIS FACTOR-ALPHA FACTOR"/>
    <property type="match status" value="1"/>
</dbReference>
<feature type="compositionally biased region" description="Pro residues" evidence="8">
    <location>
        <begin position="66"/>
        <end position="85"/>
    </location>
</feature>
<keyword evidence="7 9" id="KW-0472">Membrane</keyword>
<dbReference type="GO" id="GO:0008270">
    <property type="term" value="F:zinc ion binding"/>
    <property type="evidence" value="ECO:0007669"/>
    <property type="project" value="TreeGrafter"/>
</dbReference>
<proteinExistence type="inferred from homology"/>
<keyword evidence="9" id="KW-0812">Transmembrane</keyword>
<evidence type="ECO:0000256" key="4">
    <source>
        <dbReference type="ARBA" id="ARBA00005975"/>
    </source>
</evidence>
<dbReference type="PANTHER" id="PTHR23292:SF14">
    <property type="entry name" value="FI16615P1-RELATED"/>
    <property type="match status" value="1"/>
</dbReference>
<evidence type="ECO:0000313" key="12">
    <source>
        <dbReference type="Proteomes" id="UP001497472"/>
    </source>
</evidence>
<evidence type="ECO:0000256" key="3">
    <source>
        <dbReference type="ARBA" id="ARBA00004630"/>
    </source>
</evidence>
<feature type="region of interest" description="Disordered" evidence="8">
    <location>
        <begin position="1"/>
        <end position="86"/>
    </location>
</feature>
<dbReference type="InterPro" id="IPR037519">
    <property type="entry name" value="LITAF_fam"/>
</dbReference>
<feature type="compositionally biased region" description="Polar residues" evidence="8">
    <location>
        <begin position="1"/>
        <end position="14"/>
    </location>
</feature>
<dbReference type="GO" id="GO:0005765">
    <property type="term" value="C:lysosomal membrane"/>
    <property type="evidence" value="ECO:0007669"/>
    <property type="project" value="UniProtKB-SubCell"/>
</dbReference>
<evidence type="ECO:0000256" key="1">
    <source>
        <dbReference type="ARBA" id="ARBA00004414"/>
    </source>
</evidence>
<evidence type="ECO:0000256" key="7">
    <source>
        <dbReference type="ARBA" id="ARBA00023136"/>
    </source>
</evidence>
<feature type="transmembrane region" description="Helical" evidence="9">
    <location>
        <begin position="186"/>
        <end position="206"/>
    </location>
</feature>
<dbReference type="SMART" id="SM00714">
    <property type="entry name" value="LITAF"/>
    <property type="match status" value="2"/>
</dbReference>
<name>A0AAV1JU69_9NEOP</name>
<protein>
    <recommendedName>
        <fullName evidence="10">LITAF domain-containing protein</fullName>
    </recommendedName>
</protein>
<dbReference type="Proteomes" id="UP001497472">
    <property type="component" value="Unassembled WGS sequence"/>
</dbReference>
<organism evidence="11 12">
    <name type="scientific">Leptosia nina</name>
    <dbReference type="NCBI Taxonomy" id="320188"/>
    <lineage>
        <taxon>Eukaryota</taxon>
        <taxon>Metazoa</taxon>
        <taxon>Ecdysozoa</taxon>
        <taxon>Arthropoda</taxon>
        <taxon>Hexapoda</taxon>
        <taxon>Insecta</taxon>
        <taxon>Pterygota</taxon>
        <taxon>Neoptera</taxon>
        <taxon>Endopterygota</taxon>
        <taxon>Lepidoptera</taxon>
        <taxon>Glossata</taxon>
        <taxon>Ditrysia</taxon>
        <taxon>Papilionoidea</taxon>
        <taxon>Pieridae</taxon>
        <taxon>Pierinae</taxon>
        <taxon>Leptosia</taxon>
    </lineage>
</organism>
<evidence type="ECO:0000313" key="11">
    <source>
        <dbReference type="EMBL" id="CAK1551663.1"/>
    </source>
</evidence>
<evidence type="ECO:0000256" key="8">
    <source>
        <dbReference type="SAM" id="MobiDB-lite"/>
    </source>
</evidence>
<evidence type="ECO:0000256" key="5">
    <source>
        <dbReference type="ARBA" id="ARBA00022723"/>
    </source>
</evidence>
<feature type="domain" description="LITAF" evidence="10">
    <location>
        <begin position="95"/>
        <end position="181"/>
    </location>
</feature>
<evidence type="ECO:0000256" key="6">
    <source>
        <dbReference type="ARBA" id="ARBA00022833"/>
    </source>
</evidence>
<keyword evidence="12" id="KW-1185">Reference proteome</keyword>
<keyword evidence="9" id="KW-1133">Transmembrane helix</keyword>
<keyword evidence="6" id="KW-0862">Zinc</keyword>
<evidence type="ECO:0000256" key="2">
    <source>
        <dbReference type="ARBA" id="ARBA00004481"/>
    </source>
</evidence>
<dbReference type="Pfam" id="PF10601">
    <property type="entry name" value="zf-LITAF-like"/>
    <property type="match status" value="2"/>
</dbReference>
<gene>
    <name evidence="11" type="ORF">LNINA_LOCUS10784</name>
</gene>
<evidence type="ECO:0000259" key="10">
    <source>
        <dbReference type="PROSITE" id="PS51837"/>
    </source>
</evidence>
<dbReference type="EMBL" id="CAVLEF010000132">
    <property type="protein sequence ID" value="CAK1551663.1"/>
    <property type="molecule type" value="Genomic_DNA"/>
</dbReference>
<feature type="transmembrane region" description="Helical" evidence="9">
    <location>
        <begin position="238"/>
        <end position="258"/>
    </location>
</feature>
<comment type="caution">
    <text evidence="11">The sequence shown here is derived from an EMBL/GenBank/DDBJ whole genome shotgun (WGS) entry which is preliminary data.</text>
</comment>
<feature type="domain" description="LITAF" evidence="10">
    <location>
        <begin position="196"/>
        <end position="280"/>
    </location>
</feature>
<keyword evidence="5" id="KW-0479">Metal-binding</keyword>